<keyword evidence="4" id="KW-1185">Reference proteome</keyword>
<organism evidence="3 4">
    <name type="scientific">Mucilaginibacter paludis DSM 18603</name>
    <dbReference type="NCBI Taxonomy" id="714943"/>
    <lineage>
        <taxon>Bacteria</taxon>
        <taxon>Pseudomonadati</taxon>
        <taxon>Bacteroidota</taxon>
        <taxon>Sphingobacteriia</taxon>
        <taxon>Sphingobacteriales</taxon>
        <taxon>Sphingobacteriaceae</taxon>
        <taxon>Mucilaginibacter</taxon>
    </lineage>
</organism>
<dbReference type="Gene3D" id="3.30.530.80">
    <property type="match status" value="1"/>
</dbReference>
<dbReference type="HOGENOM" id="CLU_1370870_0_0_10"/>
<sequence>MYDDMNKLIVLFFCLALSKAAMAQKDSLALDEHGKYIYYKIVSMNKYTADTLYQRSLRFFKNIADKKSLKITSADPGNMGLAGTGFFTVYKTAITKHPDGQIAYQLKLEVKDAKYRYWLTNFVYTPYFRDRYNNYVPQNNVEVPLEKLSKNIAEKDLNSYLDESALFGRQLGERLKKYLTNVVVVEKKAVPKVISIGKW</sequence>
<feature type="signal peptide" evidence="1">
    <location>
        <begin position="1"/>
        <end position="23"/>
    </location>
</feature>
<feature type="chain" id="PRO_5003557827" description="DUF4468 domain-containing protein" evidence="1">
    <location>
        <begin position="24"/>
        <end position="199"/>
    </location>
</feature>
<feature type="domain" description="DUF4468" evidence="2">
    <location>
        <begin position="38"/>
        <end position="124"/>
    </location>
</feature>
<evidence type="ECO:0000256" key="1">
    <source>
        <dbReference type="SAM" id="SignalP"/>
    </source>
</evidence>
<dbReference type="eggNOG" id="ENOG50340JV">
    <property type="taxonomic scope" value="Bacteria"/>
</dbReference>
<reference evidence="3" key="1">
    <citation type="submission" date="2011-09" db="EMBL/GenBank/DDBJ databases">
        <title>The permanent draft genome of Mucilaginibacter paludis DSM 18603.</title>
        <authorList>
            <consortium name="US DOE Joint Genome Institute (JGI-PGF)"/>
            <person name="Lucas S."/>
            <person name="Han J."/>
            <person name="Lapidus A."/>
            <person name="Bruce D."/>
            <person name="Goodwin L."/>
            <person name="Pitluck S."/>
            <person name="Peters L."/>
            <person name="Kyrpides N."/>
            <person name="Mavromatis K."/>
            <person name="Ivanova N."/>
            <person name="Mikhailova N."/>
            <person name="Held B."/>
            <person name="Detter J.C."/>
            <person name="Tapia R."/>
            <person name="Han C."/>
            <person name="Land M."/>
            <person name="Hauser L."/>
            <person name="Markowitz V."/>
            <person name="Cheng J.-F."/>
            <person name="Hugenholtz P."/>
            <person name="Woyke T."/>
            <person name="Wu D."/>
            <person name="Tindall B."/>
            <person name="Brambilla E."/>
            <person name="Klenk H.-P."/>
            <person name="Eisen J.A."/>
        </authorList>
    </citation>
    <scope>NUCLEOTIDE SEQUENCE [LARGE SCALE GENOMIC DNA]</scope>
    <source>
        <strain evidence="3">DSM 18603</strain>
    </source>
</reference>
<dbReference type="STRING" id="714943.Mucpa_2071"/>
<evidence type="ECO:0000259" key="2">
    <source>
        <dbReference type="Pfam" id="PF14730"/>
    </source>
</evidence>
<dbReference type="EMBL" id="CM001403">
    <property type="protein sequence ID" value="EHQ26211.1"/>
    <property type="molecule type" value="Genomic_DNA"/>
</dbReference>
<dbReference type="Proteomes" id="UP000002774">
    <property type="component" value="Chromosome"/>
</dbReference>
<accession>H1YF72</accession>
<dbReference type="Pfam" id="PF14730">
    <property type="entry name" value="DUF4468"/>
    <property type="match status" value="1"/>
</dbReference>
<dbReference type="InterPro" id="IPR027823">
    <property type="entry name" value="DUF4468"/>
</dbReference>
<evidence type="ECO:0000313" key="4">
    <source>
        <dbReference type="Proteomes" id="UP000002774"/>
    </source>
</evidence>
<keyword evidence="1" id="KW-0732">Signal</keyword>
<proteinExistence type="predicted"/>
<gene>
    <name evidence="3" type="ORF">Mucpa_2071</name>
</gene>
<evidence type="ECO:0000313" key="3">
    <source>
        <dbReference type="EMBL" id="EHQ26211.1"/>
    </source>
</evidence>
<dbReference type="AlphaFoldDB" id="H1YF72"/>
<protein>
    <recommendedName>
        <fullName evidence="2">DUF4468 domain-containing protein</fullName>
    </recommendedName>
</protein>
<name>H1YF72_9SPHI</name>